<evidence type="ECO:0000256" key="2">
    <source>
        <dbReference type="SAM" id="MobiDB-lite"/>
    </source>
</evidence>
<feature type="domain" description="KfrA N-terminal DNA-binding" evidence="3">
    <location>
        <begin position="6"/>
        <end position="120"/>
    </location>
</feature>
<organism evidence="4 5">
    <name type="scientific">Tahibacter aquaticus</name>
    <dbReference type="NCBI Taxonomy" id="520092"/>
    <lineage>
        <taxon>Bacteria</taxon>
        <taxon>Pseudomonadati</taxon>
        <taxon>Pseudomonadota</taxon>
        <taxon>Gammaproteobacteria</taxon>
        <taxon>Lysobacterales</taxon>
        <taxon>Rhodanobacteraceae</taxon>
        <taxon>Tahibacter</taxon>
    </lineage>
</organism>
<dbReference type="OrthoDB" id="583532at2"/>
<evidence type="ECO:0000313" key="5">
    <source>
        <dbReference type="Proteomes" id="UP000295293"/>
    </source>
</evidence>
<accession>A0A4V6PY93</accession>
<dbReference type="GO" id="GO:0003677">
    <property type="term" value="F:DNA binding"/>
    <property type="evidence" value="ECO:0007669"/>
    <property type="project" value="UniProtKB-KW"/>
</dbReference>
<feature type="compositionally biased region" description="Polar residues" evidence="2">
    <location>
        <begin position="276"/>
        <end position="287"/>
    </location>
</feature>
<dbReference type="AlphaFoldDB" id="A0A4V6PY93"/>
<feature type="coiled-coil region" evidence="1">
    <location>
        <begin position="176"/>
        <end position="253"/>
    </location>
</feature>
<evidence type="ECO:0000313" key="4">
    <source>
        <dbReference type="EMBL" id="TDR38522.1"/>
    </source>
</evidence>
<proteinExistence type="predicted"/>
<keyword evidence="5" id="KW-1185">Reference proteome</keyword>
<keyword evidence="1" id="KW-0175">Coiled coil</keyword>
<dbReference type="Pfam" id="PF11740">
    <property type="entry name" value="KfrA_N"/>
    <property type="match status" value="1"/>
</dbReference>
<sequence length="303" mass="33844">MARGITQDQVNMAADSLLRAGERPTIERVRAALGTGSPNTLIRLLDVWWAALGERLVQQERRLAVPEAPAAFGEAAGALWRLAIEHADKVATAAYASAQEELERSRQANDIAVRNAQAREQGAVDRAQSAEIQRDATLARMDDLDRLVEAQATQLEEIAGQRRDALARGEVLQTSISHLTAELRQLTHDVAAERERRDAHSRAQEDRWLQEVDRARQETARHLAALQRREEQLRNTTGELERIRRAYMDAERQLAGMIASHQAAGAENARLHQLLTTNTRPPSSQAPKTRKPVIRARSPKQSR</sequence>
<comment type="caution">
    <text evidence="4">The sequence shown here is derived from an EMBL/GenBank/DDBJ whole genome shotgun (WGS) entry which is preliminary data.</text>
</comment>
<dbReference type="Proteomes" id="UP000295293">
    <property type="component" value="Unassembled WGS sequence"/>
</dbReference>
<evidence type="ECO:0000256" key="1">
    <source>
        <dbReference type="SAM" id="Coils"/>
    </source>
</evidence>
<dbReference type="EMBL" id="SNZH01000020">
    <property type="protein sequence ID" value="TDR38522.1"/>
    <property type="molecule type" value="Genomic_DNA"/>
</dbReference>
<feature type="region of interest" description="Disordered" evidence="2">
    <location>
        <begin position="276"/>
        <end position="303"/>
    </location>
</feature>
<evidence type="ECO:0000259" key="3">
    <source>
        <dbReference type="Pfam" id="PF11740"/>
    </source>
</evidence>
<reference evidence="4 5" key="1">
    <citation type="submission" date="2019-03" db="EMBL/GenBank/DDBJ databases">
        <title>Genomic Encyclopedia of Type Strains, Phase IV (KMG-IV): sequencing the most valuable type-strain genomes for metagenomic binning, comparative biology and taxonomic classification.</title>
        <authorList>
            <person name="Goeker M."/>
        </authorList>
    </citation>
    <scope>NUCLEOTIDE SEQUENCE [LARGE SCALE GENOMIC DNA]</scope>
    <source>
        <strain evidence="4 5">DSM 21667</strain>
    </source>
</reference>
<protein>
    <submittedName>
        <fullName evidence="4">Plasmid replication DNA-binding protein KfrA</fullName>
    </submittedName>
</protein>
<dbReference type="RefSeq" id="WP_133821342.1">
    <property type="nucleotide sequence ID" value="NZ_SNZH01000020.1"/>
</dbReference>
<keyword evidence="4" id="KW-0238">DNA-binding</keyword>
<gene>
    <name evidence="4" type="ORF">DFR29_12023</name>
</gene>
<dbReference type="InterPro" id="IPR021104">
    <property type="entry name" value="KfrA_DNA-bd_N"/>
</dbReference>
<name>A0A4V6PY93_9GAMM</name>
<feature type="compositionally biased region" description="Basic residues" evidence="2">
    <location>
        <begin position="288"/>
        <end position="303"/>
    </location>
</feature>